<organism evidence="1 2">
    <name type="scientific">Mycena sanguinolenta</name>
    <dbReference type="NCBI Taxonomy" id="230812"/>
    <lineage>
        <taxon>Eukaryota</taxon>
        <taxon>Fungi</taxon>
        <taxon>Dikarya</taxon>
        <taxon>Basidiomycota</taxon>
        <taxon>Agaricomycotina</taxon>
        <taxon>Agaricomycetes</taxon>
        <taxon>Agaricomycetidae</taxon>
        <taxon>Agaricales</taxon>
        <taxon>Marasmiineae</taxon>
        <taxon>Mycenaceae</taxon>
        <taxon>Mycena</taxon>
    </lineage>
</organism>
<sequence>MFTTAVCWSCGAAAKPSPSLASLLEPPPTSSSPDMLRLVNSNDAPLDSDISCVQQLISDDEYRLNALDEEILSLQTTLAQLTQRRSEITDSLRGHRAILSPVRRVPPELICEIFDFATAETRRNPGDRPPWWVGFISRPWRYYLLSYPPLWSSLTVPASTRFRPDTWINARVFELQAQLMRCGMALLHIYWSNVGTTVPDSRMLDLILPRSNSWRTVSFDIDKGDVDTVLDWLEPVRGRLDRLEKLEVLYNLCTFPDVFTAAPNLRHVALPSITTSNHSSSLAYQTSVPLPWGQITQYSGKCPFAQQLDILQAAPNLSDCVLDINEDFRFVAPKHHTVLLPRLRRLHSDRLGWFLPVVAPGLEELCFLQSMWLIPLIGPFVHQLSCTLQRLDLWRCPLSSELITTLRDLPSLTYLLIQNDRHDEPDGVAFFTAMSTAGTSPTICPLLTSMAYGYVHWKSRASHDSFVLMARSRFGANSVHPSGTSFASLRLLSISSAPYSDYSPPGAEIKARVQSLQDEGFNVAFLGKGETAEYLRRRKI</sequence>
<dbReference type="Proteomes" id="UP000623467">
    <property type="component" value="Unassembled WGS sequence"/>
</dbReference>
<protein>
    <submittedName>
        <fullName evidence="1">F-box domain-containing protein</fullName>
    </submittedName>
</protein>
<reference evidence="1" key="1">
    <citation type="submission" date="2020-05" db="EMBL/GenBank/DDBJ databases">
        <title>Mycena genomes resolve the evolution of fungal bioluminescence.</title>
        <authorList>
            <person name="Tsai I.J."/>
        </authorList>
    </citation>
    <scope>NUCLEOTIDE SEQUENCE</scope>
    <source>
        <strain evidence="1">160909Yilan</strain>
    </source>
</reference>
<name>A0A8H6XUF9_9AGAR</name>
<keyword evidence="2" id="KW-1185">Reference proteome</keyword>
<evidence type="ECO:0000313" key="2">
    <source>
        <dbReference type="Proteomes" id="UP000623467"/>
    </source>
</evidence>
<gene>
    <name evidence="1" type="ORF">MSAN_01802900</name>
</gene>
<dbReference type="SUPFAM" id="SSF52047">
    <property type="entry name" value="RNI-like"/>
    <property type="match status" value="1"/>
</dbReference>
<dbReference type="OrthoDB" id="3365698at2759"/>
<accession>A0A8H6XUF9</accession>
<proteinExistence type="predicted"/>
<evidence type="ECO:0000313" key="1">
    <source>
        <dbReference type="EMBL" id="KAF7346654.1"/>
    </source>
</evidence>
<dbReference type="EMBL" id="JACAZH010000018">
    <property type="protein sequence ID" value="KAF7346654.1"/>
    <property type="molecule type" value="Genomic_DNA"/>
</dbReference>
<comment type="caution">
    <text evidence="1">The sequence shown here is derived from an EMBL/GenBank/DDBJ whole genome shotgun (WGS) entry which is preliminary data.</text>
</comment>
<dbReference type="AlphaFoldDB" id="A0A8H6XUF9"/>